<dbReference type="PRINTS" id="PR00081">
    <property type="entry name" value="GDHRDH"/>
</dbReference>
<reference evidence="3" key="1">
    <citation type="submission" date="2021-05" db="EMBL/GenBank/DDBJ databases">
        <title>Whole genome sequence of Curtobacterium flaccumfaciens pv. flaccumfaciens strain CFBP 3417.</title>
        <authorList>
            <person name="Osdaghi E."/>
            <person name="Taghouti G."/>
            <person name="Portier P."/>
            <person name="Fazliarab A."/>
            <person name="Taghavi S.M."/>
            <person name="Briand M."/>
            <person name="Le-Saux M."/>
            <person name="Jacques M.-A."/>
        </authorList>
    </citation>
    <scope>NUCLEOTIDE SEQUENCE</scope>
    <source>
        <strain evidence="3">CFBP 3417</strain>
    </source>
</reference>
<dbReference type="Pfam" id="PF00106">
    <property type="entry name" value="adh_short"/>
    <property type="match status" value="1"/>
</dbReference>
<sequence length="325" mass="34154">MITDQHPLPSGFTAASTAADVLHGVDLTGRNVVVTGGHSRLGRETSRALAAAGADVTVASRDVDRASSAVADIPGIHVEALDLTDPSSVDAFAARWSASGRPLHMLVNSAAMLFTPDRRLDGRGNELAFSTTHLGHFQLTRALLPALLEARGARVLTVTSGAARFGQIRWDDLTFAHGYDPVTAYGQSKRANVLFTVELDRRYAGQGIRAFAAHPGVIIGPGPHDASQIASYREQGLVDDHGVTVIDPEVGKKTVEQGAATLVFGAASPLLDGVGGVYLKDSDVAVIDDRVLPLTADRIPSDANSAMLDAGDARRLWEVSEGLLA</sequence>
<comment type="caution">
    <text evidence="3">The sequence shown here is derived from an EMBL/GenBank/DDBJ whole genome shotgun (WGS) entry which is preliminary data.</text>
</comment>
<dbReference type="Proteomes" id="UP000709437">
    <property type="component" value="Unassembled WGS sequence"/>
</dbReference>
<accession>A0A9Q2W4X2</accession>
<evidence type="ECO:0000313" key="4">
    <source>
        <dbReference type="Proteomes" id="UP000709437"/>
    </source>
</evidence>
<evidence type="ECO:0000256" key="2">
    <source>
        <dbReference type="ARBA" id="ARBA00023002"/>
    </source>
</evidence>
<dbReference type="PANTHER" id="PTHR24320">
    <property type="entry name" value="RETINOL DEHYDROGENASE"/>
    <property type="match status" value="1"/>
</dbReference>
<evidence type="ECO:0000256" key="1">
    <source>
        <dbReference type="ARBA" id="ARBA00006484"/>
    </source>
</evidence>
<dbReference type="PANTHER" id="PTHR24320:SF148">
    <property type="entry name" value="NAD(P)-BINDING ROSSMANN-FOLD SUPERFAMILY PROTEIN"/>
    <property type="match status" value="1"/>
</dbReference>
<evidence type="ECO:0000313" key="3">
    <source>
        <dbReference type="EMBL" id="MBT1541095.1"/>
    </source>
</evidence>
<dbReference type="InterPro" id="IPR036291">
    <property type="entry name" value="NAD(P)-bd_dom_sf"/>
</dbReference>
<protein>
    <submittedName>
        <fullName evidence="3">SDR family NAD(P)-dependent oxidoreductase</fullName>
    </submittedName>
</protein>
<keyword evidence="2" id="KW-0560">Oxidoreductase</keyword>
<dbReference type="RefSeq" id="WP_214562468.1">
    <property type="nucleotide sequence ID" value="NZ_JAHEWX010000004.1"/>
</dbReference>
<organism evidence="3 4">
    <name type="scientific">Curtobacterium flaccumfaciens pv. flaccumfaciens</name>
    <dbReference type="NCBI Taxonomy" id="138532"/>
    <lineage>
        <taxon>Bacteria</taxon>
        <taxon>Bacillati</taxon>
        <taxon>Actinomycetota</taxon>
        <taxon>Actinomycetes</taxon>
        <taxon>Micrococcales</taxon>
        <taxon>Microbacteriaceae</taxon>
        <taxon>Curtobacterium</taxon>
    </lineage>
</organism>
<dbReference type="EMBL" id="JAHEWX010000004">
    <property type="protein sequence ID" value="MBT1541095.1"/>
    <property type="molecule type" value="Genomic_DNA"/>
</dbReference>
<comment type="similarity">
    <text evidence="1">Belongs to the short-chain dehydrogenases/reductases (SDR) family.</text>
</comment>
<dbReference type="SUPFAM" id="SSF51735">
    <property type="entry name" value="NAD(P)-binding Rossmann-fold domains"/>
    <property type="match status" value="1"/>
</dbReference>
<dbReference type="GO" id="GO:0016491">
    <property type="term" value="F:oxidoreductase activity"/>
    <property type="evidence" value="ECO:0007669"/>
    <property type="project" value="UniProtKB-KW"/>
</dbReference>
<proteinExistence type="inferred from homology"/>
<dbReference type="AlphaFoldDB" id="A0A9Q2W4X2"/>
<dbReference type="Gene3D" id="3.40.50.720">
    <property type="entry name" value="NAD(P)-binding Rossmann-like Domain"/>
    <property type="match status" value="1"/>
</dbReference>
<dbReference type="InterPro" id="IPR002347">
    <property type="entry name" value="SDR_fam"/>
</dbReference>
<gene>
    <name evidence="3" type="ORF">KK103_04915</name>
</gene>
<name>A0A9Q2W4X2_9MICO</name>